<feature type="transmembrane region" description="Helical" evidence="2">
    <location>
        <begin position="32"/>
        <end position="50"/>
    </location>
</feature>
<dbReference type="RefSeq" id="WP_002296616.1">
    <property type="nucleotide sequence ID" value="NZ_AP026655.1"/>
</dbReference>
<dbReference type="AlphaFoldDB" id="A0A1A6Z3V7"/>
<evidence type="ECO:0000256" key="1">
    <source>
        <dbReference type="SAM" id="MobiDB-lite"/>
    </source>
</evidence>
<dbReference type="EMBL" id="FKLM01000004">
    <property type="protein sequence ID" value="SAY72105.1"/>
    <property type="molecule type" value="Genomic_DNA"/>
</dbReference>
<evidence type="ECO:0000313" key="11">
    <source>
        <dbReference type="Proteomes" id="UP000469871"/>
    </source>
</evidence>
<evidence type="ECO:0000313" key="8">
    <source>
        <dbReference type="Proteomes" id="UP000183509"/>
    </source>
</evidence>
<keyword evidence="2" id="KW-0812">Transmembrane</keyword>
<feature type="region of interest" description="Disordered" evidence="1">
    <location>
        <begin position="54"/>
        <end position="78"/>
    </location>
</feature>
<reference evidence="6 10" key="3">
    <citation type="submission" date="2018-05" db="EMBL/GenBank/DDBJ databases">
        <title>Vancomycin-resistant Enterococcus faecium strain from Chelyabinsk, Russia.</title>
        <authorList>
            <person name="Gostev V."/>
            <person name="Goncharov A."/>
            <person name="Kolodzhieva V."/>
            <person name="Suvorov A."/>
            <person name="Sidorenko S."/>
            <person name="Zueva L."/>
        </authorList>
    </citation>
    <scope>NUCLEOTIDE SEQUENCE [LARGE SCALE GENOMIC DNA]</scope>
    <source>
        <strain evidence="6 10">20</strain>
    </source>
</reference>
<dbReference type="Proteomes" id="UP000249070">
    <property type="component" value="Unassembled WGS sequence"/>
</dbReference>
<reference evidence="4" key="5">
    <citation type="submission" date="2023-03" db="EMBL/GenBank/DDBJ databases">
        <authorList>
            <person name="Shen W."/>
            <person name="Cai J."/>
        </authorList>
    </citation>
    <scope>NUCLEOTIDE SEQUENCE</scope>
    <source>
        <strain evidence="4">B1010-2</strain>
    </source>
</reference>
<gene>
    <name evidence="5" type="ORF">B1P95_06695</name>
    <name evidence="6" type="ORF">DKP91_05225</name>
    <name evidence="7" type="ORF">DTPHA_600338</name>
    <name evidence="3" type="ORF">GBM73_05575</name>
    <name evidence="4" type="ORF">P6Z85_05595</name>
</gene>
<evidence type="ECO:0000313" key="4">
    <source>
        <dbReference type="EMBL" id="MDT2369632.1"/>
    </source>
</evidence>
<comment type="caution">
    <text evidence="5">The sequence shown here is derived from an EMBL/GenBank/DDBJ whole genome shotgun (WGS) entry which is preliminary data.</text>
</comment>
<proteinExistence type="predicted"/>
<organism evidence="5 9">
    <name type="scientific">Enterococcus faecium</name>
    <name type="common">Streptococcus faecium</name>
    <dbReference type="NCBI Taxonomy" id="1352"/>
    <lineage>
        <taxon>Bacteria</taxon>
        <taxon>Bacillati</taxon>
        <taxon>Bacillota</taxon>
        <taxon>Bacilli</taxon>
        <taxon>Lactobacillales</taxon>
        <taxon>Enterococcaceae</taxon>
        <taxon>Enterococcus</taxon>
    </lineage>
</organism>
<dbReference type="Proteomes" id="UP000183509">
    <property type="component" value="Unassembled WGS sequence"/>
</dbReference>
<dbReference type="Proteomes" id="UP001260956">
    <property type="component" value="Unassembled WGS sequence"/>
</dbReference>
<evidence type="ECO:0000313" key="3">
    <source>
        <dbReference type="EMBL" id="KAB7576812.1"/>
    </source>
</evidence>
<reference evidence="5 9" key="2">
    <citation type="submission" date="2017-02" db="EMBL/GenBank/DDBJ databases">
        <title>Clonality and virulence of isolates of VRE in Hematopoietic Stem Cell Transplanted (HSCT) patients.</title>
        <authorList>
            <person name="Marchi A.P."/>
            <person name="Martins R.C."/>
            <person name="Marie S.K."/>
            <person name="Levin A.S."/>
            <person name="Costa S.F."/>
        </authorList>
    </citation>
    <scope>NUCLEOTIDE SEQUENCE [LARGE SCALE GENOMIC DNA]</scope>
    <source>
        <strain evidence="5 9">LIM1759</strain>
    </source>
</reference>
<dbReference type="EMBL" id="MVGJ01000030">
    <property type="protein sequence ID" value="OOL82954.1"/>
    <property type="molecule type" value="Genomic_DNA"/>
</dbReference>
<evidence type="ECO:0000256" key="2">
    <source>
        <dbReference type="SAM" id="Phobius"/>
    </source>
</evidence>
<sequence>MDGIFGFTGIVLFIIGLIMLIVRFIKKTNKKTPMILLIIGIIFTTVGFSLSSSNEANDNNKQESSSSDTQTTTSNSSNKSLTQFEEFLETNNHDWGAFLDSYYSITPATEQNTAFTKYISGKTYTFEGTVIESMTTRIAIIADKEYDDKSWNDISATPKVSYVIFAKDLNNADTFTKGDKVTFTGEISSRGSNIEKSYAQWDMINSKVSKK</sequence>
<reference evidence="3 11" key="4">
    <citation type="submission" date="2019-10" db="EMBL/GenBank/DDBJ databases">
        <title>Evolutionary dynamics of vancomycin-resistant Enterococcus faecium during gastrointestinal tract colonization and bloodstream infection in immunocompromised pediatric patients.</title>
        <authorList>
            <person name="Chilambi G.S."/>
            <person name="Nordstrom H.R."/>
            <person name="Evans D.R."/>
            <person name="Ferrolino J."/>
            <person name="Hayden R.T."/>
            <person name="Maron G.M."/>
            <person name="Vo A.N."/>
            <person name="Gilmore M.S."/>
            <person name="Wolf J."/>
            <person name="Rosch J.W."/>
            <person name="Van Tyne D."/>
        </authorList>
    </citation>
    <scope>NUCLEOTIDE SEQUENCE [LARGE SCALE GENOMIC DNA]</scope>
    <source>
        <strain evidence="3 11">VRECG27</strain>
    </source>
</reference>
<evidence type="ECO:0000313" key="9">
    <source>
        <dbReference type="Proteomes" id="UP000191171"/>
    </source>
</evidence>
<accession>A0A1A6Z3V7</accession>
<name>A0A1A6Z3V7_ENTFC</name>
<evidence type="ECO:0000313" key="7">
    <source>
        <dbReference type="EMBL" id="SAY72105.1"/>
    </source>
</evidence>
<feature type="transmembrane region" description="Helical" evidence="2">
    <location>
        <begin position="6"/>
        <end position="25"/>
    </location>
</feature>
<dbReference type="Proteomes" id="UP000469871">
    <property type="component" value="Unassembled WGS sequence"/>
</dbReference>
<evidence type="ECO:0000313" key="5">
    <source>
        <dbReference type="EMBL" id="OOL82954.1"/>
    </source>
</evidence>
<reference evidence="7 8" key="1">
    <citation type="submission" date="2016-04" db="EMBL/GenBank/DDBJ databases">
        <authorList>
            <person name="Millard A."/>
        </authorList>
    </citation>
    <scope>NUCLEOTIDE SEQUENCE [LARGE SCALE GENOMIC DNA]</scope>
    <source>
        <strain evidence="7">Isolate 22</strain>
    </source>
</reference>
<dbReference type="EMBL" id="QHGU01000018">
    <property type="protein sequence ID" value="PZM56191.1"/>
    <property type="molecule type" value="Genomic_DNA"/>
</dbReference>
<dbReference type="Proteomes" id="UP000191171">
    <property type="component" value="Unassembled WGS sequence"/>
</dbReference>
<evidence type="ECO:0000313" key="6">
    <source>
        <dbReference type="EMBL" id="PZM56191.1"/>
    </source>
</evidence>
<evidence type="ECO:0000313" key="10">
    <source>
        <dbReference type="Proteomes" id="UP000249070"/>
    </source>
</evidence>
<keyword evidence="2" id="KW-1133">Transmembrane helix</keyword>
<protein>
    <submittedName>
        <fullName evidence="5">DUF3221 domain-containing protein</fullName>
    </submittedName>
</protein>
<dbReference type="EMBL" id="JARPTX010000013">
    <property type="protein sequence ID" value="MDT2369632.1"/>
    <property type="molecule type" value="Genomic_DNA"/>
</dbReference>
<keyword evidence="2" id="KW-0472">Membrane</keyword>
<dbReference type="EMBL" id="WEFP01000001">
    <property type="protein sequence ID" value="KAB7576812.1"/>
    <property type="molecule type" value="Genomic_DNA"/>
</dbReference>
<feature type="compositionally biased region" description="Polar residues" evidence="1">
    <location>
        <begin position="54"/>
        <end position="63"/>
    </location>
</feature>
<feature type="compositionally biased region" description="Low complexity" evidence="1">
    <location>
        <begin position="64"/>
        <end position="78"/>
    </location>
</feature>